<feature type="region of interest" description="Disordered" evidence="1">
    <location>
        <begin position="562"/>
        <end position="599"/>
    </location>
</feature>
<feature type="compositionally biased region" description="Basic residues" evidence="1">
    <location>
        <begin position="563"/>
        <end position="576"/>
    </location>
</feature>
<dbReference type="InterPro" id="IPR013087">
    <property type="entry name" value="Znf_C2H2_type"/>
</dbReference>
<evidence type="ECO:0000313" key="4">
    <source>
        <dbReference type="Proteomes" id="UP000230233"/>
    </source>
</evidence>
<dbReference type="InterPro" id="IPR052797">
    <property type="entry name" value="RegFact_GeneExpr_CellDeath"/>
</dbReference>
<reference evidence="4" key="1">
    <citation type="submission" date="2017-10" db="EMBL/GenBank/DDBJ databases">
        <title>Rapid genome shrinkage in a self-fertile nematode reveals novel sperm competition proteins.</title>
        <authorList>
            <person name="Yin D."/>
            <person name="Schwarz E.M."/>
            <person name="Thomas C.G."/>
            <person name="Felde R.L."/>
            <person name="Korf I.F."/>
            <person name="Cutter A.D."/>
            <person name="Schartner C.M."/>
            <person name="Ralston E.J."/>
            <person name="Meyer B.J."/>
            <person name="Haag E.S."/>
        </authorList>
    </citation>
    <scope>NUCLEOTIDE SEQUENCE [LARGE SCALE GENOMIC DNA]</scope>
    <source>
        <strain evidence="4">JU1422</strain>
    </source>
</reference>
<evidence type="ECO:0000256" key="1">
    <source>
        <dbReference type="SAM" id="MobiDB-lite"/>
    </source>
</evidence>
<proteinExistence type="predicted"/>
<sequence>MCKRLRLKINKGYKRKGKKGMYEGRQITRSIGVVKYKRKPKNQNKEGYKILSRRQRTQRFASIFVCASRVRSYAPTFVKLARSRIAHKIVDKLARMAEEMEHHHLADEIYVETYLDIKQQQQQPRYPCPYGCNKMIAARTIDYHKNNGCGRRHNETLNHPELKKTFYCCGACYAEFITRPDFFEHLRLEHEVDPEIHNMEFPDRATFDRFKNWLECEGGAHYRHKSGAKRRARGKGIFLACNRSGNVGSDKTSLPERTGPYRLGFSCTAFIHATEHEAGHVTAEVCGDHYGHDARMRIPNVIKYIIAQKQMEGIPNMDIIGFLRHHFMDIANENIYADRIIMIDQEELKSINTGSTRKWIKDGIPRHVEIWEEELLEKVGIVWPPSNLGLPQYIANRKPTTAELAIQENWPRPRVFTPKNQRGEGILLPFSIPVAQPANADVYGQEEEMTEERYMEMEMREYEVDGYVQEGQMIVEEEEGGQVVVTEPYQRGQSIMNKGNELLEEGEGEVEVDNEVVVTTIDPNNEAIDEQKEGVEDHQIASPNNEIVIVDEDVDDLDEDLHHHHHSHLQHQHQHRLSHEEDLEDSDQQGPSTEHVGPRFIEASKASTLEQLMEEIESFKITVLKRAENTSTDNLKSLLIRFQTLHNSIMEKDIPENPSTTIFPSRNKYLYRPGKGLEKADDFAQRGDITLQPIEDDISDDDALMGSGDTGLNYNRGIWS</sequence>
<dbReference type="STRING" id="1611254.A0A2G5TG00"/>
<dbReference type="PANTHER" id="PTHR33936">
    <property type="entry name" value="PROTEIN CBG17840"/>
    <property type="match status" value="1"/>
</dbReference>
<keyword evidence="4" id="KW-1185">Reference proteome</keyword>
<name>A0A2G5TG00_9PELO</name>
<dbReference type="PROSITE" id="PS00028">
    <property type="entry name" value="ZINC_FINGER_C2H2_1"/>
    <property type="match status" value="1"/>
</dbReference>
<evidence type="ECO:0000313" key="3">
    <source>
        <dbReference type="EMBL" id="PIC26190.1"/>
    </source>
</evidence>
<dbReference type="AlphaFoldDB" id="A0A2G5TG00"/>
<feature type="domain" description="C2H2-type" evidence="2">
    <location>
        <begin position="168"/>
        <end position="190"/>
    </location>
</feature>
<dbReference type="OrthoDB" id="5864469at2759"/>
<gene>
    <name evidence="3" type="primary">Cnig_chr_V.g18843</name>
    <name evidence="3" type="ORF">B9Z55_018843</name>
</gene>
<organism evidence="3 4">
    <name type="scientific">Caenorhabditis nigoni</name>
    <dbReference type="NCBI Taxonomy" id="1611254"/>
    <lineage>
        <taxon>Eukaryota</taxon>
        <taxon>Metazoa</taxon>
        <taxon>Ecdysozoa</taxon>
        <taxon>Nematoda</taxon>
        <taxon>Chromadorea</taxon>
        <taxon>Rhabditida</taxon>
        <taxon>Rhabditina</taxon>
        <taxon>Rhabditomorpha</taxon>
        <taxon>Rhabditoidea</taxon>
        <taxon>Rhabditidae</taxon>
        <taxon>Peloderinae</taxon>
        <taxon>Caenorhabditis</taxon>
    </lineage>
</organism>
<dbReference type="EMBL" id="PDUG01000005">
    <property type="protein sequence ID" value="PIC26190.1"/>
    <property type="molecule type" value="Genomic_DNA"/>
</dbReference>
<evidence type="ECO:0000259" key="2">
    <source>
        <dbReference type="PROSITE" id="PS00028"/>
    </source>
</evidence>
<dbReference type="Proteomes" id="UP000230233">
    <property type="component" value="Chromosome V"/>
</dbReference>
<comment type="caution">
    <text evidence="3">The sequence shown here is derived from an EMBL/GenBank/DDBJ whole genome shotgun (WGS) entry which is preliminary data.</text>
</comment>
<dbReference type="PANTHER" id="PTHR33936:SF3">
    <property type="entry name" value="C2H2-TYPE DOMAIN-CONTAINING PROTEIN"/>
    <property type="match status" value="1"/>
</dbReference>
<protein>
    <recommendedName>
        <fullName evidence="2">C2H2-type domain-containing protein</fullName>
    </recommendedName>
</protein>
<accession>A0A2G5TG00</accession>